<comment type="caution">
    <text evidence="1">The sequence shown here is derived from an EMBL/GenBank/DDBJ whole genome shotgun (WGS) entry which is preliminary data.</text>
</comment>
<sequence length="75" mass="8634">MNITICGPEYTFVFPVVLVYDMCSIWQDFHMTWGYQGHIPEGVMSCFSKCFRKDASPPKHTIDIDEGKCPNMLLI</sequence>
<dbReference type="AlphaFoldDB" id="A0A834GPW4"/>
<keyword evidence="2" id="KW-1185">Reference proteome</keyword>
<dbReference type="Proteomes" id="UP000626092">
    <property type="component" value="Unassembled WGS sequence"/>
</dbReference>
<evidence type="ECO:0000313" key="1">
    <source>
        <dbReference type="EMBL" id="KAF7139854.1"/>
    </source>
</evidence>
<protein>
    <submittedName>
        <fullName evidence="1">Uncharacterized protein</fullName>
    </submittedName>
</protein>
<organism evidence="1 2">
    <name type="scientific">Rhododendron simsii</name>
    <name type="common">Sims's rhododendron</name>
    <dbReference type="NCBI Taxonomy" id="118357"/>
    <lineage>
        <taxon>Eukaryota</taxon>
        <taxon>Viridiplantae</taxon>
        <taxon>Streptophyta</taxon>
        <taxon>Embryophyta</taxon>
        <taxon>Tracheophyta</taxon>
        <taxon>Spermatophyta</taxon>
        <taxon>Magnoliopsida</taxon>
        <taxon>eudicotyledons</taxon>
        <taxon>Gunneridae</taxon>
        <taxon>Pentapetalae</taxon>
        <taxon>asterids</taxon>
        <taxon>Ericales</taxon>
        <taxon>Ericaceae</taxon>
        <taxon>Ericoideae</taxon>
        <taxon>Rhodoreae</taxon>
        <taxon>Rhododendron</taxon>
    </lineage>
</organism>
<proteinExistence type="predicted"/>
<reference evidence="1" key="1">
    <citation type="submission" date="2019-11" db="EMBL/GenBank/DDBJ databases">
        <authorList>
            <person name="Liu Y."/>
            <person name="Hou J."/>
            <person name="Li T.-Q."/>
            <person name="Guan C.-H."/>
            <person name="Wu X."/>
            <person name="Wu H.-Z."/>
            <person name="Ling F."/>
            <person name="Zhang R."/>
            <person name="Shi X.-G."/>
            <person name="Ren J.-P."/>
            <person name="Chen E.-F."/>
            <person name="Sun J.-M."/>
        </authorList>
    </citation>
    <scope>NUCLEOTIDE SEQUENCE</scope>
    <source>
        <strain evidence="1">Adult_tree_wgs_1</strain>
        <tissue evidence="1">Leaves</tissue>
    </source>
</reference>
<accession>A0A834GPW4</accession>
<gene>
    <name evidence="1" type="ORF">RHSIM_Rhsim06G0206100</name>
</gene>
<evidence type="ECO:0000313" key="2">
    <source>
        <dbReference type="Proteomes" id="UP000626092"/>
    </source>
</evidence>
<dbReference type="EMBL" id="WJXA01000006">
    <property type="protein sequence ID" value="KAF7139854.1"/>
    <property type="molecule type" value="Genomic_DNA"/>
</dbReference>
<name>A0A834GPW4_RHOSS</name>